<keyword evidence="2" id="KW-1185">Reference proteome</keyword>
<reference evidence="2" key="1">
    <citation type="submission" date="2015-03" db="EMBL/GenBank/DDBJ databases">
        <authorList>
            <person name="Urmite Genomes"/>
        </authorList>
    </citation>
    <scope>NUCLEOTIDE SEQUENCE [LARGE SCALE GENOMIC DNA]</scope>
    <source>
        <strain evidence="2">CSUR P1344</strain>
    </source>
</reference>
<evidence type="ECO:0000313" key="2">
    <source>
        <dbReference type="Proteomes" id="UP000199601"/>
    </source>
</evidence>
<gene>
    <name evidence="1" type="ORF">BN000_05578</name>
</gene>
<dbReference type="EMBL" id="CTEC01000002">
    <property type="protein sequence ID" value="CQD22352.1"/>
    <property type="molecule type" value="Genomic_DNA"/>
</dbReference>
<name>A0A0U1DT35_9MYCO</name>
<organism evidence="1 2">
    <name type="scientific">Mycobacterium europaeum</name>
    <dbReference type="NCBI Taxonomy" id="761804"/>
    <lineage>
        <taxon>Bacteria</taxon>
        <taxon>Bacillati</taxon>
        <taxon>Actinomycetota</taxon>
        <taxon>Actinomycetes</taxon>
        <taxon>Mycobacteriales</taxon>
        <taxon>Mycobacteriaceae</taxon>
        <taxon>Mycobacterium</taxon>
        <taxon>Mycobacterium simiae complex</taxon>
    </lineage>
</organism>
<accession>A0A0U1DT35</accession>
<sequence>MDTVIRGHDAAKVPFEVREPRCRVCRNETVRIVVNQLLNWRSIPITLGSGKIHVVTYADILRDLEPLNARLDKSRRITYHSLRAHAERHHDVAAYCDSQIQKMLAALHGLTVDEYRNFLMQSN</sequence>
<dbReference type="RefSeq" id="WP_090423173.1">
    <property type="nucleotide sequence ID" value="NZ_CTEC01000002.1"/>
</dbReference>
<protein>
    <submittedName>
        <fullName evidence="1">Uncharacterized protein</fullName>
    </submittedName>
</protein>
<dbReference type="AlphaFoldDB" id="A0A0U1DT35"/>
<proteinExistence type="predicted"/>
<dbReference type="Proteomes" id="UP000199601">
    <property type="component" value="Unassembled WGS sequence"/>
</dbReference>
<evidence type="ECO:0000313" key="1">
    <source>
        <dbReference type="EMBL" id="CQD22352.1"/>
    </source>
</evidence>